<dbReference type="PANTHER" id="PTHR14030:SF28">
    <property type="entry name" value="BUB1 N-TERMINAL DOMAIN-CONTAINING PROTEIN"/>
    <property type="match status" value="1"/>
</dbReference>
<dbReference type="SMART" id="SM00777">
    <property type="entry name" value="Mad3_BUB1_I"/>
    <property type="match status" value="1"/>
</dbReference>
<dbReference type="GO" id="GO:0004672">
    <property type="term" value="F:protein kinase activity"/>
    <property type="evidence" value="ECO:0007669"/>
    <property type="project" value="TreeGrafter"/>
</dbReference>
<feature type="domain" description="BUB1 N-terminal" evidence="1">
    <location>
        <begin position="54"/>
        <end position="216"/>
    </location>
</feature>
<organism evidence="2 3">
    <name type="scientific">Mesorhabditis belari</name>
    <dbReference type="NCBI Taxonomy" id="2138241"/>
    <lineage>
        <taxon>Eukaryota</taxon>
        <taxon>Metazoa</taxon>
        <taxon>Ecdysozoa</taxon>
        <taxon>Nematoda</taxon>
        <taxon>Chromadorea</taxon>
        <taxon>Rhabditida</taxon>
        <taxon>Rhabditina</taxon>
        <taxon>Rhabditomorpha</taxon>
        <taxon>Rhabditoidea</taxon>
        <taxon>Rhabditidae</taxon>
        <taxon>Mesorhabditinae</taxon>
        <taxon>Mesorhabditis</taxon>
    </lineage>
</organism>
<evidence type="ECO:0000313" key="2">
    <source>
        <dbReference type="Proteomes" id="UP000887575"/>
    </source>
</evidence>
<dbReference type="GO" id="GO:0051754">
    <property type="term" value="P:meiotic sister chromatid cohesion, centromeric"/>
    <property type="evidence" value="ECO:0007669"/>
    <property type="project" value="TreeGrafter"/>
</dbReference>
<dbReference type="Gene3D" id="1.25.40.430">
    <property type="match status" value="1"/>
</dbReference>
<dbReference type="WBParaSite" id="MBELARI_LOCUS14097">
    <property type="protein sequence ID" value="MBELARI_LOCUS14097"/>
    <property type="gene ID" value="MBELARI_LOCUS14097"/>
</dbReference>
<evidence type="ECO:0000259" key="1">
    <source>
        <dbReference type="PROSITE" id="PS51489"/>
    </source>
</evidence>
<dbReference type="GO" id="GO:0007094">
    <property type="term" value="P:mitotic spindle assembly checkpoint signaling"/>
    <property type="evidence" value="ECO:0007669"/>
    <property type="project" value="InterPro"/>
</dbReference>
<protein>
    <submittedName>
        <fullName evidence="3">BUB1 N-terminal domain-containing protein</fullName>
    </submittedName>
</protein>
<proteinExistence type="predicted"/>
<dbReference type="InterPro" id="IPR013212">
    <property type="entry name" value="Mad3/Bub1_I"/>
</dbReference>
<dbReference type="PROSITE" id="PS51489">
    <property type="entry name" value="BUB1_N"/>
    <property type="match status" value="1"/>
</dbReference>
<sequence>MGDEPTTTQPDYEWEICRENIRPLRSGRRMAAIKEALSSTTSAKNYQDRVKEKFEEVSGSAAESADPIELWLEFIRWFDESFPFGRQKLFYEYLWKIVLQYGTDERYLNDERMLRIWDKMAENSLGNGWKVYQHANTIGSLKTSAIFYAKWAKCFEYAGLITEARKVFQRARANCATPINLLNDEENAMEMREIRRVIEERANDSWQQDTDDMVIDEDDKRIALTRLQGFGEERHAPIVRQPHLVGEGGSLRIRDGQLKKASCSAPANGFQIFTEKENEYEQSFLQGVYEMNTHIEHIHLINPEEHKEDVLRRVPIKKNSAPQSAGFTIYDESADENTRTTKTVAKPKLMLIKSMREHSIEEVRCQKYFEANGISDEKIY</sequence>
<dbReference type="Proteomes" id="UP000887575">
    <property type="component" value="Unassembled WGS sequence"/>
</dbReference>
<dbReference type="AlphaFoldDB" id="A0AAF3EJC0"/>
<evidence type="ECO:0000313" key="3">
    <source>
        <dbReference type="WBParaSite" id="MBELARI_LOCUS14097"/>
    </source>
</evidence>
<dbReference type="InterPro" id="IPR015661">
    <property type="entry name" value="Bub1/Mad3"/>
</dbReference>
<dbReference type="PANTHER" id="PTHR14030">
    <property type="entry name" value="MITOTIC CHECKPOINT SERINE/THREONINE-PROTEIN KINASE BUB1"/>
    <property type="match status" value="1"/>
</dbReference>
<keyword evidence="2" id="KW-1185">Reference proteome</keyword>
<reference evidence="3" key="1">
    <citation type="submission" date="2024-02" db="UniProtKB">
        <authorList>
            <consortium name="WormBaseParasite"/>
        </authorList>
    </citation>
    <scope>IDENTIFICATION</scope>
</reference>
<dbReference type="GO" id="GO:0005634">
    <property type="term" value="C:nucleus"/>
    <property type="evidence" value="ECO:0007669"/>
    <property type="project" value="TreeGrafter"/>
</dbReference>
<accession>A0AAF3EJC0</accession>
<name>A0AAF3EJC0_9BILA</name>
<dbReference type="Pfam" id="PF08311">
    <property type="entry name" value="Mad3_BUB1_I"/>
    <property type="match status" value="1"/>
</dbReference>